<dbReference type="EMBL" id="CP096658">
    <property type="protein sequence ID" value="UPW00027.1"/>
    <property type="molecule type" value="Genomic_DNA"/>
</dbReference>
<evidence type="ECO:0000313" key="6">
    <source>
        <dbReference type="Proteomes" id="UP000830434"/>
    </source>
</evidence>
<dbReference type="GeneID" id="72191412"/>
<gene>
    <name evidence="5" type="ORF">M0R88_16115</name>
</gene>
<dbReference type="PANTHER" id="PTHR34236:SF1">
    <property type="entry name" value="DIMETHYL SULFOXIDE REDUCTASE TRANSCRIPTIONAL ACTIVATOR"/>
    <property type="match status" value="1"/>
</dbReference>
<name>A0A8U0IG10_9EURY</name>
<dbReference type="Proteomes" id="UP000830434">
    <property type="component" value="Chromosome"/>
</dbReference>
<evidence type="ECO:0000256" key="1">
    <source>
        <dbReference type="ARBA" id="ARBA00023015"/>
    </source>
</evidence>
<dbReference type="PANTHER" id="PTHR34236">
    <property type="entry name" value="DIMETHYL SULFOXIDE REDUCTASE TRANSCRIPTIONAL ACTIVATOR"/>
    <property type="match status" value="1"/>
</dbReference>
<evidence type="ECO:0000313" key="5">
    <source>
        <dbReference type="EMBL" id="UPW00027.1"/>
    </source>
</evidence>
<keyword evidence="1" id="KW-0805">Transcription regulation</keyword>
<keyword evidence="2" id="KW-0804">Transcription</keyword>
<accession>A0A8U0IG10</accession>
<reference evidence="5" key="1">
    <citation type="submission" date="2022-04" db="EMBL/GenBank/DDBJ databases">
        <title>Diverse halophilic archaea isolated from saline environments.</title>
        <authorList>
            <person name="Cui H.-L."/>
        </authorList>
    </citation>
    <scope>NUCLEOTIDE SEQUENCE</scope>
    <source>
        <strain evidence="5">XZYJT40</strain>
    </source>
</reference>
<dbReference type="RefSeq" id="WP_248654444.1">
    <property type="nucleotide sequence ID" value="NZ_CP096658.1"/>
</dbReference>
<proteinExistence type="predicted"/>
<feature type="domain" description="HTH bat-type" evidence="3">
    <location>
        <begin position="159"/>
        <end position="209"/>
    </location>
</feature>
<dbReference type="AlphaFoldDB" id="A0A8U0IG10"/>
<evidence type="ECO:0000259" key="4">
    <source>
        <dbReference type="Pfam" id="PF15915"/>
    </source>
</evidence>
<protein>
    <submittedName>
        <fullName evidence="5">Helix-turn-helix domain-containing protein</fullName>
    </submittedName>
</protein>
<dbReference type="KEGG" id="haxz:M0R88_16115"/>
<evidence type="ECO:0000256" key="2">
    <source>
        <dbReference type="ARBA" id="ARBA00023163"/>
    </source>
</evidence>
<feature type="domain" description="Bacterioopsin transcriptional activator GAF and HTH associated" evidence="4">
    <location>
        <begin position="6"/>
        <end position="152"/>
    </location>
</feature>
<dbReference type="InterPro" id="IPR031803">
    <property type="entry name" value="BAT_GAF/HTH-assoc"/>
</dbReference>
<dbReference type="Pfam" id="PF15915">
    <property type="entry name" value="BAT"/>
    <property type="match status" value="1"/>
</dbReference>
<evidence type="ECO:0000259" key="3">
    <source>
        <dbReference type="Pfam" id="PF04967"/>
    </source>
</evidence>
<dbReference type="InterPro" id="IPR007050">
    <property type="entry name" value="HTH_bacterioopsin"/>
</dbReference>
<sequence>MSVMAEMTVPASEFVLADTLTKAPGMRIEIKRVVAGTEHVTPYFWAANGDFEGFEDALREDSTIRDILTLEEQEGDERFYRVTWQADVETLMSGISDAKATILEAVSDGGEQWELKVLFPDRDALSAFHDYCLEREFSFRLDRVYQPENPEESGSYGVTEEQREALIAAYDAGYFDVPRGAKLAGLAEDLGISRNALSARLRRGNRNLLANTLVHDE</sequence>
<organism evidence="5 6">
    <name type="scientific">Halorussus gelatinilyticus</name>
    <dbReference type="NCBI Taxonomy" id="2937524"/>
    <lineage>
        <taxon>Archaea</taxon>
        <taxon>Methanobacteriati</taxon>
        <taxon>Methanobacteriota</taxon>
        <taxon>Stenosarchaea group</taxon>
        <taxon>Halobacteria</taxon>
        <taxon>Halobacteriales</taxon>
        <taxon>Haladaptataceae</taxon>
        <taxon>Halorussus</taxon>
    </lineage>
</organism>
<keyword evidence="6" id="KW-1185">Reference proteome</keyword>
<dbReference type="Pfam" id="PF04967">
    <property type="entry name" value="HTH_10"/>
    <property type="match status" value="1"/>
</dbReference>